<evidence type="ECO:0000256" key="7">
    <source>
        <dbReference type="ARBA" id="ARBA00022801"/>
    </source>
</evidence>
<dbReference type="InterPro" id="IPR001375">
    <property type="entry name" value="Peptidase_S9_cat"/>
</dbReference>
<evidence type="ECO:0000259" key="9">
    <source>
        <dbReference type="Pfam" id="PF00326"/>
    </source>
</evidence>
<comment type="subunit">
    <text evidence="4">Homotetramer.</text>
</comment>
<dbReference type="Pfam" id="PF19283">
    <property type="entry name" value="APEH_N"/>
    <property type="match status" value="2"/>
</dbReference>
<dbReference type="AlphaFoldDB" id="A0A8J5HQP0"/>
<dbReference type="SUPFAM" id="SSF82171">
    <property type="entry name" value="DPP6 N-terminal domain-like"/>
    <property type="match status" value="1"/>
</dbReference>
<dbReference type="SUPFAM" id="SSF53474">
    <property type="entry name" value="alpha/beta-Hydrolases"/>
    <property type="match status" value="1"/>
</dbReference>
<dbReference type="GO" id="GO:0005737">
    <property type="term" value="C:cytoplasm"/>
    <property type="evidence" value="ECO:0007669"/>
    <property type="project" value="UniProtKB-SubCell"/>
</dbReference>
<comment type="similarity">
    <text evidence="3">Belongs to the peptidase S9C family.</text>
</comment>
<keyword evidence="7" id="KW-0378">Hydrolase</keyword>
<feature type="domain" description="Peptidase S9 prolyl oligopeptidase catalytic" evidence="9">
    <location>
        <begin position="735"/>
        <end position="934"/>
    </location>
</feature>
<dbReference type="InterPro" id="IPR029058">
    <property type="entry name" value="AB_hydrolase_fold"/>
</dbReference>
<protein>
    <recommendedName>
        <fullName evidence="5">acylaminoacyl-peptidase</fullName>
        <ecNumber evidence="5">3.4.19.1</ecNumber>
    </recommendedName>
</protein>
<dbReference type="EC" id="3.4.19.1" evidence="5"/>
<gene>
    <name evidence="11" type="ORF">ZIOFF_007244</name>
</gene>
<name>A0A8J5HQP0_ZINOF</name>
<dbReference type="PANTHER" id="PTHR42776">
    <property type="entry name" value="SERINE PEPTIDASE S9 FAMILY MEMBER"/>
    <property type="match status" value="1"/>
</dbReference>
<sequence>MKLSLGRRYRIGSISAPPALLPPPPSLQLSPFVVVAALSKTLLHRHHVISPVALKIDLFHLSVLFSPLSQHLFDFCSLIRLIQDSILTSRKLSVSSSAQAIFAKEMSSVAIDPANADEYASQSKLLQEFTNVPTIDKAWIFKSGNANTSRAMFIVRQVDLLTNKKRMMVLSSHISKASEDSVEFQWSPFPVEMNGASAVVPSPSGSKLLVVRNKENDSPTVLEIWGPALLEKEIHVPQSVHGSVYTDGWFEGISWNHDESMIAYVAEEPPLEKPVFNYLGFKKEGSSEKDFNSWKGQGDWEEGWGETYSNKRNPSLFVVSINSGEVRSVKGIPRSLSVGQVVWAPSTSKANNSLVFVGWSIENGPQKTPRKLGIKYCYNRPCALYGIGDPFQDQSSSESSNGNEDVVNSAINLTQDLGSAFCPRFSPNGKYLVFVSARNAVESGAHIATDSLHRIVWPSDGLLHHSLDIIDVICAILAMLTNGSNGSRHSKEKSNKGGSIADVGNLASHDMPWVPVIMCPEDDCFPGLYNSEFLPYPWLSDGSTMIVSSVWCSTQVILSVNIISGKVLRISPHESNFSWGVLALHGDDILAVYSSPINPPQIQYGCHTSQKDQLSTWTWLGVPTPTLRYSDKVSSLLSSLKFSILKIPVRNPSAELSKGAKKPFEAIFVSHPPFASGESCKQTQEDGLCAPLILVLHGGPHAVSLTNYSKSLAYLSSLGYNLLVVNYSLHPENFLDYWGSLGFGEEALQSLPGRIGCQDVDDVLTALDYVIHKGLASSSKVAVVGGSHGGFLTTHLVGQAPDRFVAAVARNPVCNLSIMVGTTDIPDWCYTETFGKEGKTFFSEVPTVENLQIFYEKSPISHLPKVKTPMLFLFGAQDLRVPISNGLQYARALREKGVEVKIIVFPEDVHAIDRPQSDFESFLNIGVWFKKHLG</sequence>
<evidence type="ECO:0000259" key="10">
    <source>
        <dbReference type="Pfam" id="PF19283"/>
    </source>
</evidence>
<evidence type="ECO:0000256" key="3">
    <source>
        <dbReference type="ARBA" id="ARBA00010040"/>
    </source>
</evidence>
<comment type="caution">
    <text evidence="11">The sequence shown here is derived from an EMBL/GenBank/DDBJ whole genome shotgun (WGS) entry which is preliminary data.</text>
</comment>
<comment type="subcellular location">
    <subcellularLocation>
        <location evidence="2">Cytoplasm</location>
    </subcellularLocation>
</comment>
<evidence type="ECO:0000313" key="11">
    <source>
        <dbReference type="EMBL" id="KAG6533377.1"/>
    </source>
</evidence>
<dbReference type="GO" id="GO:0004252">
    <property type="term" value="F:serine-type endopeptidase activity"/>
    <property type="evidence" value="ECO:0007669"/>
    <property type="project" value="InterPro"/>
</dbReference>
<evidence type="ECO:0000256" key="6">
    <source>
        <dbReference type="ARBA" id="ARBA00022490"/>
    </source>
</evidence>
<organism evidence="11 12">
    <name type="scientific">Zingiber officinale</name>
    <name type="common">Ginger</name>
    <name type="synonym">Amomum zingiber</name>
    <dbReference type="NCBI Taxonomy" id="94328"/>
    <lineage>
        <taxon>Eukaryota</taxon>
        <taxon>Viridiplantae</taxon>
        <taxon>Streptophyta</taxon>
        <taxon>Embryophyta</taxon>
        <taxon>Tracheophyta</taxon>
        <taxon>Spermatophyta</taxon>
        <taxon>Magnoliopsida</taxon>
        <taxon>Liliopsida</taxon>
        <taxon>Zingiberales</taxon>
        <taxon>Zingiberaceae</taxon>
        <taxon>Zingiber</taxon>
    </lineage>
</organism>
<dbReference type="Proteomes" id="UP000734854">
    <property type="component" value="Unassembled WGS sequence"/>
</dbReference>
<dbReference type="PROSITE" id="PS00708">
    <property type="entry name" value="PRO_ENDOPEP_SER"/>
    <property type="match status" value="1"/>
</dbReference>
<evidence type="ECO:0000256" key="4">
    <source>
        <dbReference type="ARBA" id="ARBA00011881"/>
    </source>
</evidence>
<accession>A0A8J5HQP0</accession>
<keyword evidence="6" id="KW-0963">Cytoplasm</keyword>
<evidence type="ECO:0000256" key="2">
    <source>
        <dbReference type="ARBA" id="ARBA00004496"/>
    </source>
</evidence>
<dbReference type="EMBL" id="JACMSC010000002">
    <property type="protein sequence ID" value="KAG6533377.1"/>
    <property type="molecule type" value="Genomic_DNA"/>
</dbReference>
<dbReference type="InterPro" id="IPR045550">
    <property type="entry name" value="AARE_N"/>
</dbReference>
<comment type="function">
    <text evidence="8">Catalyzes the hydrolysis of the N-terminal peptide bond of an N-acetylated peptide to generate an N-acetylated amino acid and a peptide with a free N-terminus.</text>
</comment>
<feature type="domain" description="Acylamino-acid-releasing enzyme N-terminal" evidence="10">
    <location>
        <begin position="513"/>
        <end position="633"/>
    </location>
</feature>
<evidence type="ECO:0000313" key="12">
    <source>
        <dbReference type="Proteomes" id="UP000734854"/>
    </source>
</evidence>
<evidence type="ECO:0000256" key="8">
    <source>
        <dbReference type="ARBA" id="ARBA00053183"/>
    </source>
</evidence>
<dbReference type="GO" id="GO:0008242">
    <property type="term" value="F:omega peptidase activity"/>
    <property type="evidence" value="ECO:0007669"/>
    <property type="project" value="UniProtKB-EC"/>
</dbReference>
<evidence type="ECO:0000256" key="5">
    <source>
        <dbReference type="ARBA" id="ARBA00012917"/>
    </source>
</evidence>
<dbReference type="GO" id="GO:0006508">
    <property type="term" value="P:proteolysis"/>
    <property type="evidence" value="ECO:0007669"/>
    <property type="project" value="InterPro"/>
</dbReference>
<comment type="catalytic activity">
    <reaction evidence="1">
        <text>Cleavage of an N-acetyl or N-formyl amino acid from the N-terminus of a polypeptide.</text>
        <dbReference type="EC" id="3.4.19.1"/>
    </reaction>
</comment>
<proteinExistence type="inferred from homology"/>
<dbReference type="Pfam" id="PF00326">
    <property type="entry name" value="Peptidase_S9"/>
    <property type="match status" value="1"/>
</dbReference>
<dbReference type="InterPro" id="IPR002471">
    <property type="entry name" value="Pept_S9_AS"/>
</dbReference>
<feature type="domain" description="Acylamino-acid-releasing enzyme N-terminal" evidence="10">
    <location>
        <begin position="108"/>
        <end position="477"/>
    </location>
</feature>
<dbReference type="FunFam" id="3.40.50.1820:FF:000146">
    <property type="entry name" value="Acylamino-acid-releasing enzyme"/>
    <property type="match status" value="1"/>
</dbReference>
<dbReference type="PANTHER" id="PTHR42776:SF4">
    <property type="entry name" value="ACYLAMINO-ACID-RELEASING ENZYME"/>
    <property type="match status" value="1"/>
</dbReference>
<reference evidence="11 12" key="1">
    <citation type="submission" date="2020-08" db="EMBL/GenBank/DDBJ databases">
        <title>Plant Genome Project.</title>
        <authorList>
            <person name="Zhang R.-G."/>
        </authorList>
    </citation>
    <scope>NUCLEOTIDE SEQUENCE [LARGE SCALE GENOMIC DNA]</scope>
    <source>
        <tissue evidence="11">Rhizome</tissue>
    </source>
</reference>
<evidence type="ECO:0000256" key="1">
    <source>
        <dbReference type="ARBA" id="ARBA00000721"/>
    </source>
</evidence>
<dbReference type="Gene3D" id="3.40.50.1820">
    <property type="entry name" value="alpha/beta hydrolase"/>
    <property type="match status" value="1"/>
</dbReference>
<keyword evidence="12" id="KW-1185">Reference proteome</keyword>